<evidence type="ECO:0000313" key="1">
    <source>
        <dbReference type="EMBL" id="CAG6714613.1"/>
    </source>
</evidence>
<dbReference type="EMBL" id="HBUF01351983">
    <property type="protein sequence ID" value="CAG6714613.1"/>
    <property type="molecule type" value="Transcribed_RNA"/>
</dbReference>
<dbReference type="EMBL" id="HBUF01351985">
    <property type="protein sequence ID" value="CAG6714616.1"/>
    <property type="molecule type" value="Transcribed_RNA"/>
</dbReference>
<dbReference type="AlphaFoldDB" id="A0A8D8XYY5"/>
<name>A0A8D8XYY5_9HEMI</name>
<accession>A0A8D8XYY5</accession>
<proteinExistence type="predicted"/>
<organism evidence="1">
    <name type="scientific">Cacopsylla melanoneura</name>
    <dbReference type="NCBI Taxonomy" id="428564"/>
    <lineage>
        <taxon>Eukaryota</taxon>
        <taxon>Metazoa</taxon>
        <taxon>Ecdysozoa</taxon>
        <taxon>Arthropoda</taxon>
        <taxon>Hexapoda</taxon>
        <taxon>Insecta</taxon>
        <taxon>Pterygota</taxon>
        <taxon>Neoptera</taxon>
        <taxon>Paraneoptera</taxon>
        <taxon>Hemiptera</taxon>
        <taxon>Sternorrhyncha</taxon>
        <taxon>Psylloidea</taxon>
        <taxon>Psyllidae</taxon>
        <taxon>Psyllinae</taxon>
        <taxon>Cacopsylla</taxon>
    </lineage>
</organism>
<sequence length="166" mass="19446">MGRKIKYVLITFLRRKGKGLYQSRLFLSFSVEIEFNKLKDLNFKFPLFLFSIITKILKNVHLNVIDLFLYLIPTKYGIVSLPIRQIEGRHSTFSVYLPILTIHNIQLNPVLNLIMMILHTQQKVIPTTQLKLLTNPRHLMTNGFGKPVQRQSNQIPMPLNSVQWFL</sequence>
<reference evidence="1" key="1">
    <citation type="submission" date="2021-05" db="EMBL/GenBank/DDBJ databases">
        <authorList>
            <person name="Alioto T."/>
            <person name="Alioto T."/>
            <person name="Gomez Garrido J."/>
        </authorList>
    </citation>
    <scope>NUCLEOTIDE SEQUENCE</scope>
</reference>
<protein>
    <submittedName>
        <fullName evidence="1">Uncharacterized protein</fullName>
    </submittedName>
</protein>